<feature type="region of interest" description="Disordered" evidence="3">
    <location>
        <begin position="246"/>
        <end position="292"/>
    </location>
</feature>
<feature type="compositionally biased region" description="Polar residues" evidence="3">
    <location>
        <begin position="268"/>
        <end position="280"/>
    </location>
</feature>
<keyword evidence="2" id="KW-0677">Repeat</keyword>
<dbReference type="EMBL" id="AHGT01000071">
    <property type="protein sequence ID" value="ESU35707.1"/>
    <property type="molecule type" value="Genomic_DNA"/>
</dbReference>
<dbReference type="AlphaFoldDB" id="V6TBB2"/>
<dbReference type="VEuPathDB" id="GiardiaDB:QR46_2241"/>
<dbReference type="VEuPathDB" id="GiardiaDB:DHA2_153150"/>
<gene>
    <name evidence="4" type="ORF">DHA2_153150</name>
</gene>
<feature type="compositionally biased region" description="Low complexity" evidence="3">
    <location>
        <begin position="246"/>
        <end position="262"/>
    </location>
</feature>
<accession>V6TBB2</accession>
<dbReference type="PANTHER" id="PTHR15454">
    <property type="entry name" value="NISCHARIN RELATED"/>
    <property type="match status" value="1"/>
</dbReference>
<proteinExistence type="predicted"/>
<dbReference type="PROSITE" id="PS51450">
    <property type="entry name" value="LRR"/>
    <property type="match status" value="2"/>
</dbReference>
<evidence type="ECO:0008006" key="6">
    <source>
        <dbReference type="Google" id="ProtNLM"/>
    </source>
</evidence>
<dbReference type="GO" id="GO:0005737">
    <property type="term" value="C:cytoplasm"/>
    <property type="evidence" value="ECO:0007669"/>
    <property type="project" value="TreeGrafter"/>
</dbReference>
<organism evidence="4 5">
    <name type="scientific">Giardia intestinalis</name>
    <name type="common">Giardia lamblia</name>
    <dbReference type="NCBI Taxonomy" id="5741"/>
    <lineage>
        <taxon>Eukaryota</taxon>
        <taxon>Metamonada</taxon>
        <taxon>Diplomonadida</taxon>
        <taxon>Hexamitidae</taxon>
        <taxon>Giardiinae</taxon>
        <taxon>Giardia</taxon>
    </lineage>
</organism>
<feature type="non-terminal residue" evidence="4">
    <location>
        <position position="1"/>
    </location>
</feature>
<evidence type="ECO:0000256" key="3">
    <source>
        <dbReference type="SAM" id="MobiDB-lite"/>
    </source>
</evidence>
<dbReference type="InterPro" id="IPR032675">
    <property type="entry name" value="LRR_dom_sf"/>
</dbReference>
<dbReference type="Gene3D" id="3.80.10.10">
    <property type="entry name" value="Ribonuclease Inhibitor"/>
    <property type="match status" value="1"/>
</dbReference>
<keyword evidence="1" id="KW-0433">Leucine-rich repeat</keyword>
<sequence>VLLVLCRTRAGPARIHKLLFYGREIGFQNPKMFNYTIYDRPITLAIFKECVGVGGEDIIPVLMELERANMQGKSLTSLDGLDMCSQLKCADLSHNLISSIDPLVLEIIPTLETLNLSHNKLTNSLDLSCLPEHHKLRHLNIAFNPIKALDVSRLPRSLEILCVSEGQLATIDKDVIKNQCPNIKEVILIEGEGHEGVQVVNAIAEKIEKDAVLGTGVAADTVRFDSDHNIIVPSTKQKASAAAVTAKAPLSGSRGPPSRSLGGVSGAGTRQKTVTSTAGVSSAKPKPVSAAGHGAVRAGSQQTAETIPAALDNAVSKKEKTAQEALDGLEAKLNTALDVVDSMDREFLQIEELVEVTLENSRKRELDLFEALSKAK</sequence>
<dbReference type="SUPFAM" id="SSF52075">
    <property type="entry name" value="Outer arm dynein light chain 1"/>
    <property type="match status" value="1"/>
</dbReference>
<dbReference type="VEuPathDB" id="GiardiaDB:GL50581_236"/>
<reference evidence="4 5" key="2">
    <citation type="journal article" date="2013" name="Genome Biol. Evol.">
        <title>Genome sequencing of Giardia lamblia genotypes A2 and B isolates (DH and GS) and comparative analysis with the genomes of genotypes A1 and E (WB and Pig).</title>
        <authorList>
            <person name="Adam R.D."/>
            <person name="Dahlstrom E.W."/>
            <person name="Martens C.A."/>
            <person name="Bruno D.P."/>
            <person name="Barbian K.D."/>
            <person name="Ricklefs S.M."/>
            <person name="Hernandez M.M."/>
            <person name="Narla N.P."/>
            <person name="Patel R.B."/>
            <person name="Porcella S.F."/>
            <person name="Nash T.E."/>
        </authorList>
    </citation>
    <scope>NUCLEOTIDE SEQUENCE [LARGE SCALE GENOMIC DNA]</scope>
    <source>
        <strain evidence="4 5">DH</strain>
    </source>
</reference>
<dbReference type="Proteomes" id="UP000018320">
    <property type="component" value="Unassembled WGS sequence"/>
</dbReference>
<evidence type="ECO:0000256" key="2">
    <source>
        <dbReference type="ARBA" id="ARBA00022737"/>
    </source>
</evidence>
<name>V6TBB2_GIAIN</name>
<evidence type="ECO:0000256" key="1">
    <source>
        <dbReference type="ARBA" id="ARBA00022614"/>
    </source>
</evidence>
<dbReference type="PANTHER" id="PTHR15454:SF56">
    <property type="entry name" value="PROTEIN PHOSPHATASE 1 REGULATORY SUBUNIT 7-RELATED"/>
    <property type="match status" value="1"/>
</dbReference>
<evidence type="ECO:0000313" key="4">
    <source>
        <dbReference type="EMBL" id="ESU35707.1"/>
    </source>
</evidence>
<dbReference type="VEuPathDB" id="GiardiaDB:GL50803_0028779"/>
<comment type="caution">
    <text evidence="4">The sequence shown here is derived from an EMBL/GenBank/DDBJ whole genome shotgun (WGS) entry which is preliminary data.</text>
</comment>
<reference evidence="5" key="1">
    <citation type="submission" date="2012-02" db="EMBL/GenBank/DDBJ databases">
        <title>Genome sequencing of Giardia lamblia Genotypes A2 and B isolates (DH and GS) and comparative analysis with the genomes of Genotypes A1 and E (WB and Pig).</title>
        <authorList>
            <person name="Adam R."/>
            <person name="Dahlstrom E."/>
            <person name="Martens C."/>
            <person name="Bruno D."/>
            <person name="Barbian K."/>
            <person name="Porcella S.F."/>
            <person name="Nash T."/>
        </authorList>
    </citation>
    <scope>NUCLEOTIDE SEQUENCE</scope>
    <source>
        <strain evidence="5">DH</strain>
    </source>
</reference>
<protein>
    <recommendedName>
        <fullName evidence="6">Leucine-rich repeat protein</fullName>
    </recommendedName>
</protein>
<evidence type="ECO:0000313" key="5">
    <source>
        <dbReference type="Proteomes" id="UP000018320"/>
    </source>
</evidence>
<dbReference type="InterPro" id="IPR001611">
    <property type="entry name" value="Leu-rich_rpt"/>
</dbReference>